<protein>
    <submittedName>
        <fullName evidence="4">NUDIX hydrolase</fullName>
        <ecNumber evidence="4">3.6.-.-</ecNumber>
    </submittedName>
</protein>
<dbReference type="Pfam" id="PF00293">
    <property type="entry name" value="NUDIX"/>
    <property type="match status" value="1"/>
</dbReference>
<dbReference type="EC" id="3.6.-.-" evidence="4"/>
<dbReference type="InterPro" id="IPR015797">
    <property type="entry name" value="NUDIX_hydrolase-like_dom_sf"/>
</dbReference>
<dbReference type="EMBL" id="CP121689">
    <property type="protein sequence ID" value="WZL76498.1"/>
    <property type="molecule type" value="Genomic_DNA"/>
</dbReference>
<reference evidence="4 5" key="1">
    <citation type="submission" date="2023-03" db="EMBL/GenBank/DDBJ databases">
        <title>Novel Species.</title>
        <authorList>
            <person name="Ma S."/>
        </authorList>
    </citation>
    <scope>NUCLEOTIDE SEQUENCE [LARGE SCALE GENOMIC DNA]</scope>
    <source>
        <strain evidence="4 5">B11</strain>
    </source>
</reference>
<dbReference type="InterPro" id="IPR000086">
    <property type="entry name" value="NUDIX_hydrolase_dom"/>
</dbReference>
<evidence type="ECO:0000256" key="2">
    <source>
        <dbReference type="RuleBase" id="RU003476"/>
    </source>
</evidence>
<evidence type="ECO:0000313" key="4">
    <source>
        <dbReference type="EMBL" id="WZL76498.1"/>
    </source>
</evidence>
<accession>A0ABZ2YDV5</accession>
<gene>
    <name evidence="4" type="ORF">QBE54_01835</name>
</gene>
<evidence type="ECO:0000259" key="3">
    <source>
        <dbReference type="PROSITE" id="PS51462"/>
    </source>
</evidence>
<organism evidence="4 5">
    <name type="scientific">Thermatribacter velox</name>
    <dbReference type="NCBI Taxonomy" id="3039681"/>
    <lineage>
        <taxon>Bacteria</taxon>
        <taxon>Pseudomonadati</taxon>
        <taxon>Atribacterota</taxon>
        <taxon>Atribacteria</taxon>
        <taxon>Atribacterales</taxon>
        <taxon>Thermatribacteraceae</taxon>
        <taxon>Thermatribacter</taxon>
    </lineage>
</organism>
<sequence>MEEKKDVVAAGGIVVRQGKRGIEVLLIQKKDSGAWTLPKGHLEVGEQLENCALREMTEETGLKVRLKGKAGQISYSYHRDGFLVHETVHYFLAEPLTFEEPSPDFHEVQQVVWLPLVEATQKLTYPNERDLLVKLKNILLGSSNQEN</sequence>
<dbReference type="PRINTS" id="PR00502">
    <property type="entry name" value="NUDIXFAMILY"/>
</dbReference>
<keyword evidence="1 2" id="KW-0378">Hydrolase</keyword>
<dbReference type="Proteomes" id="UP001461341">
    <property type="component" value="Chromosome"/>
</dbReference>
<dbReference type="PANTHER" id="PTHR21340">
    <property type="entry name" value="DIADENOSINE 5,5-P1,P4-TETRAPHOSPHATE PYROPHOSPHOHYDROLASE MUTT"/>
    <property type="match status" value="1"/>
</dbReference>
<evidence type="ECO:0000313" key="5">
    <source>
        <dbReference type="Proteomes" id="UP001461341"/>
    </source>
</evidence>
<dbReference type="PROSITE" id="PS51462">
    <property type="entry name" value="NUDIX"/>
    <property type="match status" value="1"/>
</dbReference>
<feature type="domain" description="Nudix hydrolase" evidence="3">
    <location>
        <begin position="5"/>
        <end position="137"/>
    </location>
</feature>
<dbReference type="InterPro" id="IPR051325">
    <property type="entry name" value="Nudix_hydrolase_domain"/>
</dbReference>
<dbReference type="Gene3D" id="3.90.79.10">
    <property type="entry name" value="Nucleoside Triphosphate Pyrophosphohydrolase"/>
    <property type="match status" value="1"/>
</dbReference>
<dbReference type="SUPFAM" id="SSF55811">
    <property type="entry name" value="Nudix"/>
    <property type="match status" value="1"/>
</dbReference>
<proteinExistence type="inferred from homology"/>
<keyword evidence="5" id="KW-1185">Reference proteome</keyword>
<evidence type="ECO:0000256" key="1">
    <source>
        <dbReference type="ARBA" id="ARBA00022801"/>
    </source>
</evidence>
<dbReference type="GO" id="GO:0016787">
    <property type="term" value="F:hydrolase activity"/>
    <property type="evidence" value="ECO:0007669"/>
    <property type="project" value="UniProtKB-KW"/>
</dbReference>
<comment type="similarity">
    <text evidence="2">Belongs to the Nudix hydrolase family.</text>
</comment>
<dbReference type="PROSITE" id="PS00893">
    <property type="entry name" value="NUDIX_BOX"/>
    <property type="match status" value="1"/>
</dbReference>
<dbReference type="InterPro" id="IPR020084">
    <property type="entry name" value="NUDIX_hydrolase_CS"/>
</dbReference>
<dbReference type="PANTHER" id="PTHR21340:SF0">
    <property type="entry name" value="BIS(5'-NUCLEOSYL)-TETRAPHOSPHATASE [ASYMMETRICAL]"/>
    <property type="match status" value="1"/>
</dbReference>
<dbReference type="RefSeq" id="WP_369018663.1">
    <property type="nucleotide sequence ID" value="NZ_CP121689.1"/>
</dbReference>
<dbReference type="InterPro" id="IPR020476">
    <property type="entry name" value="Nudix_hydrolase"/>
</dbReference>
<dbReference type="CDD" id="cd03673">
    <property type="entry name" value="NUDIX_Ap6A_hydrolase"/>
    <property type="match status" value="1"/>
</dbReference>
<name>A0ABZ2YDV5_9BACT</name>